<evidence type="ECO:0000313" key="3">
    <source>
        <dbReference type="WBParaSite" id="PSU_v2.g1467.t1"/>
    </source>
</evidence>
<accession>A0A914Y5F8</accession>
<evidence type="ECO:0000259" key="1">
    <source>
        <dbReference type="Pfam" id="PF14214"/>
    </source>
</evidence>
<dbReference type="InterPro" id="IPR025476">
    <property type="entry name" value="Helitron_helicase-like"/>
</dbReference>
<dbReference type="Pfam" id="PF14214">
    <property type="entry name" value="Helitron_like_N"/>
    <property type="match status" value="1"/>
</dbReference>
<organism evidence="2 3">
    <name type="scientific">Panagrolaimus superbus</name>
    <dbReference type="NCBI Taxonomy" id="310955"/>
    <lineage>
        <taxon>Eukaryota</taxon>
        <taxon>Metazoa</taxon>
        <taxon>Ecdysozoa</taxon>
        <taxon>Nematoda</taxon>
        <taxon>Chromadorea</taxon>
        <taxon>Rhabditida</taxon>
        <taxon>Tylenchina</taxon>
        <taxon>Panagrolaimomorpha</taxon>
        <taxon>Panagrolaimoidea</taxon>
        <taxon>Panagrolaimidae</taxon>
        <taxon>Panagrolaimus</taxon>
    </lineage>
</organism>
<feature type="domain" description="Helitron helicase-like" evidence="1">
    <location>
        <begin position="302"/>
        <end position="485"/>
    </location>
</feature>
<dbReference type="AlphaFoldDB" id="A0A914Y5F8"/>
<dbReference type="PANTHER" id="PTHR45786">
    <property type="entry name" value="DNA BINDING PROTEIN-LIKE"/>
    <property type="match status" value="1"/>
</dbReference>
<dbReference type="PANTHER" id="PTHR45786:SF74">
    <property type="entry name" value="ATP-DEPENDENT DNA HELICASE"/>
    <property type="match status" value="1"/>
</dbReference>
<dbReference type="WBParaSite" id="PSU_v2.g1467.t1">
    <property type="protein sequence ID" value="PSU_v2.g1467.t1"/>
    <property type="gene ID" value="PSU_v2.g1467"/>
</dbReference>
<dbReference type="Proteomes" id="UP000887577">
    <property type="component" value="Unplaced"/>
</dbReference>
<name>A0A914Y5F8_9BILA</name>
<proteinExistence type="predicted"/>
<protein>
    <submittedName>
        <fullName evidence="3">Helitron helicase-like domain-containing protein</fullName>
    </submittedName>
</protein>
<sequence length="824" mass="94645">MQLRRNKVTKLCAAGFEVDDSGEAHYGGPLNFICTHCGSKHFESEKVSNKGLSFYGCCQHGTIKVEIPDYPEELKKLFDLPEFNKTIRPLNNAHSFGSFNADVVNFGVNRPGPYAFVVQGQVYYQINTAITNDSNEPKSHGQLYIVDPEEAVENRIGIFNNLNPDIVKKLSTILSEINEHAKAFKMLYEEIKLQKEIAEEMGVDPLNLSLHFGIKPGQDQRRFNLQASNEVAAVFATTDDGEIPDSYITIYDKDQKKLKTVNAMDPNVEPWLYPIFFPTGKYLWHPDLKKINSNQRLTRSAYAKYMISIRDGEFNVILHGGRLFQQWLVDTALKVLKDRVNYLKTHQKQLLRDSYKNIDDFMKKFQTDNNANSIGAKFILPSSHPGSPRNMEQLYQDAMAIVRRFGKPDLFITMTCNPNWKEILENLLDGQTPADRPDLVARVFKQKKDYLINLISKEGYFGKCKAHVYTIEFQKRGLPHAHILITLEGDYKMRTAEVINRYISAQLPDPEVYPRLHELVVKHMIHGPCGARCMKDGKCSKHFPHEFQEETTLDEDGYPSYARPNNGITVTKSSGFVVDNRYVVPHCPNLLLELNCHINVEVVSSIKAVKYLYKYIFKGHDSAAMKIVDGSVVYDECESFLDSRYMGSAEACWRVLGYELHGQSHSISRLPLHLPGEQRVSFVDAENEDELKAAMEKMSMLMEYFELNSRDPKARELYYHQIPEKYTWKKISASGQPTKMQWCERKSHYNVIGRMYSVSPTNQELFHLRILLNHVKGATSFEDLKRVDGQQEPCQTFTQTCLELGLVKDDKEWEKVLNESKNYH</sequence>
<reference evidence="3" key="1">
    <citation type="submission" date="2022-11" db="UniProtKB">
        <authorList>
            <consortium name="WormBaseParasite"/>
        </authorList>
    </citation>
    <scope>IDENTIFICATION</scope>
</reference>
<keyword evidence="2" id="KW-1185">Reference proteome</keyword>
<evidence type="ECO:0000313" key="2">
    <source>
        <dbReference type="Proteomes" id="UP000887577"/>
    </source>
</evidence>